<sequence>MSSLPDPIVDGLQRGWKVHGGPHAALPAALDCDVAIIGSGAGAGITAEMLARAGLKIVIVEEGPLRSSSQFRQREADAYPQLYQEAAGRKTADQAMNILQGRCVGGSTTVNWTGSFRTPPDALAYWGEKFGLTDFNEAAMAPWFEQAERRLNIGDWQTAPNENNDVLRRGAAKLGVPTKVVRRNVKGCWNLGSCGMGCPTNAKQSMLVSTLPAALDLGATLLVQTRAARLELQDGKVAALVAEPVALDGTVTGTPLRITARHYVVAGGAINSPALLLRSSAPDPHGLLGKRTFLHPTAGGVALFDHEVAGWAGAPLSVFCDHFLHTGPIDGLIGYKLEVAPVHPAFALTNGGGIGADLVERARDMPRTQLMIALLRDGFHAEAAGGAVKLRSDGTPVLDYVLTDYLLDGVRRAYLTMAEIQFAAGAQVVRPVHEQARGYTSLAEAKQGIAGLAMKPFIATVGSAHVMGGCTMAADAGRGVVRPDGQHWQIANLSVHDGSVFPTSLGANPQLTVYGLATRLSSGLIQRLGARPVQLA</sequence>
<evidence type="ECO:0000256" key="3">
    <source>
        <dbReference type="ARBA" id="ARBA00022827"/>
    </source>
</evidence>
<feature type="domain" description="Glucose-methanol-choline oxidoreductase C-terminal" evidence="6">
    <location>
        <begin position="386"/>
        <end position="517"/>
    </location>
</feature>
<keyword evidence="8" id="KW-1185">Reference proteome</keyword>
<dbReference type="InterPro" id="IPR000172">
    <property type="entry name" value="GMC_OxRdtase_N"/>
</dbReference>
<dbReference type="Pfam" id="PF05199">
    <property type="entry name" value="GMC_oxred_C"/>
    <property type="match status" value="1"/>
</dbReference>
<dbReference type="Gene3D" id="3.50.50.60">
    <property type="entry name" value="FAD/NAD(P)-binding domain"/>
    <property type="match status" value="2"/>
</dbReference>
<proteinExistence type="inferred from homology"/>
<keyword evidence="3" id="KW-0274">FAD</keyword>
<evidence type="ECO:0000256" key="2">
    <source>
        <dbReference type="ARBA" id="ARBA00022630"/>
    </source>
</evidence>
<name>A0ABS8XG86_9BURK</name>
<evidence type="ECO:0000259" key="6">
    <source>
        <dbReference type="Pfam" id="PF05199"/>
    </source>
</evidence>
<dbReference type="RefSeq" id="WP_233391430.1">
    <property type="nucleotide sequence ID" value="NZ_JAJTWT010000003.1"/>
</dbReference>
<feature type="domain" description="Glucose-methanol-choline oxidoreductase N-terminal" evidence="5">
    <location>
        <begin position="81"/>
        <end position="296"/>
    </location>
</feature>
<dbReference type="Proteomes" id="UP001201463">
    <property type="component" value="Unassembled WGS sequence"/>
</dbReference>
<dbReference type="PANTHER" id="PTHR46056">
    <property type="entry name" value="LONG-CHAIN-ALCOHOL OXIDASE"/>
    <property type="match status" value="1"/>
</dbReference>
<evidence type="ECO:0000313" key="7">
    <source>
        <dbReference type="EMBL" id="MCE4537486.1"/>
    </source>
</evidence>
<dbReference type="EMBL" id="JAJTWT010000003">
    <property type="protein sequence ID" value="MCE4537486.1"/>
    <property type="molecule type" value="Genomic_DNA"/>
</dbReference>
<dbReference type="PANTHER" id="PTHR46056:SF12">
    <property type="entry name" value="LONG-CHAIN-ALCOHOL OXIDASE"/>
    <property type="match status" value="1"/>
</dbReference>
<comment type="caution">
    <text evidence="7">The sequence shown here is derived from an EMBL/GenBank/DDBJ whole genome shotgun (WGS) entry which is preliminary data.</text>
</comment>
<accession>A0ABS8XG86</accession>
<dbReference type="InterPro" id="IPR007867">
    <property type="entry name" value="GMC_OxRtase_C"/>
</dbReference>
<gene>
    <name evidence="7" type="ORF">LXT12_09520</name>
</gene>
<dbReference type="SUPFAM" id="SSF51905">
    <property type="entry name" value="FAD/NAD(P)-binding domain"/>
    <property type="match status" value="1"/>
</dbReference>
<evidence type="ECO:0000256" key="1">
    <source>
        <dbReference type="ARBA" id="ARBA00010790"/>
    </source>
</evidence>
<keyword evidence="4" id="KW-0560">Oxidoreductase</keyword>
<comment type="similarity">
    <text evidence="1">Belongs to the GMC oxidoreductase family.</text>
</comment>
<evidence type="ECO:0000256" key="4">
    <source>
        <dbReference type="ARBA" id="ARBA00023002"/>
    </source>
</evidence>
<dbReference type="InterPro" id="IPR036188">
    <property type="entry name" value="FAD/NAD-bd_sf"/>
</dbReference>
<protein>
    <submittedName>
        <fullName evidence="7">GMC family oxidoreductase</fullName>
    </submittedName>
</protein>
<dbReference type="Pfam" id="PF00732">
    <property type="entry name" value="GMC_oxred_N"/>
    <property type="match status" value="1"/>
</dbReference>
<evidence type="ECO:0000313" key="8">
    <source>
        <dbReference type="Proteomes" id="UP001201463"/>
    </source>
</evidence>
<organism evidence="7 8">
    <name type="scientific">Pelomonas caseinilytica</name>
    <dbReference type="NCBI Taxonomy" id="2906763"/>
    <lineage>
        <taxon>Bacteria</taxon>
        <taxon>Pseudomonadati</taxon>
        <taxon>Pseudomonadota</taxon>
        <taxon>Betaproteobacteria</taxon>
        <taxon>Burkholderiales</taxon>
        <taxon>Sphaerotilaceae</taxon>
        <taxon>Roseateles</taxon>
    </lineage>
</organism>
<reference evidence="7 8" key="1">
    <citation type="submission" date="2021-12" db="EMBL/GenBank/DDBJ databases">
        <title>Genome seq of p7.</title>
        <authorList>
            <person name="Seo T."/>
        </authorList>
    </citation>
    <scope>NUCLEOTIDE SEQUENCE [LARGE SCALE GENOMIC DNA]</scope>
    <source>
        <strain evidence="7 8">P7</strain>
    </source>
</reference>
<evidence type="ECO:0000259" key="5">
    <source>
        <dbReference type="Pfam" id="PF00732"/>
    </source>
</evidence>
<keyword evidence="2" id="KW-0285">Flavoprotein</keyword>